<keyword evidence="1" id="KW-1133">Transmembrane helix</keyword>
<name>A0A3S2UC14_9BACI</name>
<evidence type="ECO:0000256" key="1">
    <source>
        <dbReference type="SAM" id="Phobius"/>
    </source>
</evidence>
<sequence>MFVLVLLFHVIISITVLAITFISFDSVKSNSKILNNIAAGYVFLGILLAGTGIYIGGGQTLKAYYYISIVTQVIILVFSLLLNRMSKRAGGSKPISICSLSLVTISIINSSFFFYI</sequence>
<feature type="transmembrane region" description="Helical" evidence="1">
    <location>
        <begin position="63"/>
        <end position="82"/>
    </location>
</feature>
<comment type="caution">
    <text evidence="2">The sequence shown here is derived from an EMBL/GenBank/DDBJ whole genome shotgun (WGS) entry which is preliminary data.</text>
</comment>
<protein>
    <submittedName>
        <fullName evidence="2">Uncharacterized protein</fullName>
    </submittedName>
</protein>
<dbReference type="EMBL" id="RZTZ01000001">
    <property type="protein sequence ID" value="RVT66939.1"/>
    <property type="molecule type" value="Genomic_DNA"/>
</dbReference>
<dbReference type="RefSeq" id="WP_127734271.1">
    <property type="nucleotide sequence ID" value="NZ_RZTZ01000001.1"/>
</dbReference>
<feature type="transmembrane region" description="Helical" evidence="1">
    <location>
        <begin position="94"/>
        <end position="115"/>
    </location>
</feature>
<evidence type="ECO:0000313" key="2">
    <source>
        <dbReference type="EMBL" id="RVT66939.1"/>
    </source>
</evidence>
<reference evidence="2 3" key="1">
    <citation type="submission" date="2019-01" db="EMBL/GenBank/DDBJ databases">
        <title>Bacillus sp. M5HDSG1-1, whole genome shotgun sequence.</title>
        <authorList>
            <person name="Tuo L."/>
        </authorList>
    </citation>
    <scope>NUCLEOTIDE SEQUENCE [LARGE SCALE GENOMIC DNA]</scope>
    <source>
        <strain evidence="2 3">M5HDSG1-1</strain>
    </source>
</reference>
<feature type="transmembrane region" description="Helical" evidence="1">
    <location>
        <begin position="6"/>
        <end position="24"/>
    </location>
</feature>
<accession>A0A3S2UC14</accession>
<keyword evidence="1" id="KW-0472">Membrane</keyword>
<dbReference type="AlphaFoldDB" id="A0A3S2UC14"/>
<gene>
    <name evidence="2" type="ORF">EM808_00115</name>
</gene>
<organism evidence="2 3">
    <name type="scientific">Niallia taxi</name>
    <dbReference type="NCBI Taxonomy" id="2499688"/>
    <lineage>
        <taxon>Bacteria</taxon>
        <taxon>Bacillati</taxon>
        <taxon>Bacillota</taxon>
        <taxon>Bacilli</taxon>
        <taxon>Bacillales</taxon>
        <taxon>Bacillaceae</taxon>
        <taxon>Niallia</taxon>
    </lineage>
</organism>
<evidence type="ECO:0000313" key="3">
    <source>
        <dbReference type="Proteomes" id="UP000288024"/>
    </source>
</evidence>
<keyword evidence="3" id="KW-1185">Reference proteome</keyword>
<feature type="transmembrane region" description="Helical" evidence="1">
    <location>
        <begin position="36"/>
        <end position="57"/>
    </location>
</feature>
<dbReference type="Proteomes" id="UP000288024">
    <property type="component" value="Unassembled WGS sequence"/>
</dbReference>
<keyword evidence="1" id="KW-0812">Transmembrane</keyword>
<proteinExistence type="predicted"/>